<organism evidence="2 3">
    <name type="scientific">Botryotinia narcissicola</name>
    <dbReference type="NCBI Taxonomy" id="278944"/>
    <lineage>
        <taxon>Eukaryota</taxon>
        <taxon>Fungi</taxon>
        <taxon>Dikarya</taxon>
        <taxon>Ascomycota</taxon>
        <taxon>Pezizomycotina</taxon>
        <taxon>Leotiomycetes</taxon>
        <taxon>Helotiales</taxon>
        <taxon>Sclerotiniaceae</taxon>
        <taxon>Botryotinia</taxon>
    </lineage>
</organism>
<evidence type="ECO:0000313" key="2">
    <source>
        <dbReference type="EMBL" id="TGO66030.1"/>
    </source>
</evidence>
<dbReference type="OrthoDB" id="10564028at2759"/>
<sequence>MSAVCVSVCAVNNTSSPRKQCVLAISETNIAVDSLAQEFHQFIANPKKPNDGRQHLIIRQLTIGSVRSALATWPSIALHVVQKCPQSRTRATLSKVAVSNTIKVSAELDELYDDPDLEVREEAVEEGDAGEGAGDGTEEVVAVGEEAEDGVVSGEAWGSEANDGGWGNGDDNGSGWNTETDAGAGNPSTDSAWY</sequence>
<accession>A0A4Z1J316</accession>
<dbReference type="AlphaFoldDB" id="A0A4Z1J316"/>
<dbReference type="EMBL" id="PQXJ01000070">
    <property type="protein sequence ID" value="TGO66030.1"/>
    <property type="molecule type" value="Genomic_DNA"/>
</dbReference>
<protein>
    <submittedName>
        <fullName evidence="2">Uncharacterized protein</fullName>
    </submittedName>
</protein>
<comment type="caution">
    <text evidence="2">The sequence shown here is derived from an EMBL/GenBank/DDBJ whole genome shotgun (WGS) entry which is preliminary data.</text>
</comment>
<name>A0A4Z1J316_9HELO</name>
<feature type="region of interest" description="Disordered" evidence="1">
    <location>
        <begin position="145"/>
        <end position="194"/>
    </location>
</feature>
<proteinExistence type="predicted"/>
<evidence type="ECO:0000313" key="3">
    <source>
        <dbReference type="Proteomes" id="UP000297452"/>
    </source>
</evidence>
<gene>
    <name evidence="2" type="ORF">BOTNAR_0070g00110</name>
</gene>
<evidence type="ECO:0000256" key="1">
    <source>
        <dbReference type="SAM" id="MobiDB-lite"/>
    </source>
</evidence>
<reference evidence="2 3" key="1">
    <citation type="submission" date="2017-12" db="EMBL/GenBank/DDBJ databases">
        <title>Comparative genomics of Botrytis spp.</title>
        <authorList>
            <person name="Valero-Jimenez C.A."/>
            <person name="Tapia P."/>
            <person name="Veloso J."/>
            <person name="Silva-Moreno E."/>
            <person name="Staats M."/>
            <person name="Valdes J.H."/>
            <person name="Van Kan J.A.L."/>
        </authorList>
    </citation>
    <scope>NUCLEOTIDE SEQUENCE [LARGE SCALE GENOMIC DNA]</scope>
    <source>
        <strain evidence="2 3">MUCL2120</strain>
    </source>
</reference>
<feature type="compositionally biased region" description="Low complexity" evidence="1">
    <location>
        <begin position="145"/>
        <end position="156"/>
    </location>
</feature>
<keyword evidence="3" id="KW-1185">Reference proteome</keyword>
<dbReference type="Proteomes" id="UP000297452">
    <property type="component" value="Unassembled WGS sequence"/>
</dbReference>